<feature type="region of interest" description="Disordered" evidence="1">
    <location>
        <begin position="69"/>
        <end position="120"/>
    </location>
</feature>
<gene>
    <name evidence="2" type="ORF">DFH07DRAFT_785432</name>
</gene>
<name>A0AAD7MGF6_9AGAR</name>
<sequence length="120" mass="13076">MLCTEPKEEREISGHGHGEQMRIEDSGGNHVTPNRPRWVLEGVQSDLEEAGGSGQTPLEPNARLCGSGTYPGWDLSDRKQSRRRAWEPGLICDSAGDSEDASNGTEEAPDEVEGIRMGTR</sequence>
<reference evidence="2" key="1">
    <citation type="submission" date="2023-03" db="EMBL/GenBank/DDBJ databases">
        <title>Massive genome expansion in bonnet fungi (Mycena s.s.) driven by repeated elements and novel gene families across ecological guilds.</title>
        <authorList>
            <consortium name="Lawrence Berkeley National Laboratory"/>
            <person name="Harder C.B."/>
            <person name="Miyauchi S."/>
            <person name="Viragh M."/>
            <person name="Kuo A."/>
            <person name="Thoen E."/>
            <person name="Andreopoulos B."/>
            <person name="Lu D."/>
            <person name="Skrede I."/>
            <person name="Drula E."/>
            <person name="Henrissat B."/>
            <person name="Morin E."/>
            <person name="Kohler A."/>
            <person name="Barry K."/>
            <person name="LaButti K."/>
            <person name="Morin E."/>
            <person name="Salamov A."/>
            <person name="Lipzen A."/>
            <person name="Mereny Z."/>
            <person name="Hegedus B."/>
            <person name="Baldrian P."/>
            <person name="Stursova M."/>
            <person name="Weitz H."/>
            <person name="Taylor A."/>
            <person name="Grigoriev I.V."/>
            <person name="Nagy L.G."/>
            <person name="Martin F."/>
            <person name="Kauserud H."/>
        </authorList>
    </citation>
    <scope>NUCLEOTIDE SEQUENCE</scope>
    <source>
        <strain evidence="2">CBHHK188m</strain>
    </source>
</reference>
<dbReference type="Proteomes" id="UP001215280">
    <property type="component" value="Unassembled WGS sequence"/>
</dbReference>
<keyword evidence="3" id="KW-1185">Reference proteome</keyword>
<feature type="compositionally biased region" description="Basic and acidic residues" evidence="1">
    <location>
        <begin position="1"/>
        <end position="27"/>
    </location>
</feature>
<evidence type="ECO:0000256" key="1">
    <source>
        <dbReference type="SAM" id="MobiDB-lite"/>
    </source>
</evidence>
<accession>A0AAD7MGF6</accession>
<feature type="region of interest" description="Disordered" evidence="1">
    <location>
        <begin position="1"/>
        <end position="35"/>
    </location>
</feature>
<comment type="caution">
    <text evidence="2">The sequence shown here is derived from an EMBL/GenBank/DDBJ whole genome shotgun (WGS) entry which is preliminary data.</text>
</comment>
<evidence type="ECO:0000313" key="3">
    <source>
        <dbReference type="Proteomes" id="UP001215280"/>
    </source>
</evidence>
<evidence type="ECO:0000313" key="2">
    <source>
        <dbReference type="EMBL" id="KAJ7716332.1"/>
    </source>
</evidence>
<dbReference type="EMBL" id="JARJLG010000333">
    <property type="protein sequence ID" value="KAJ7716332.1"/>
    <property type="molecule type" value="Genomic_DNA"/>
</dbReference>
<protein>
    <submittedName>
        <fullName evidence="2">Uncharacterized protein</fullName>
    </submittedName>
</protein>
<dbReference type="AlphaFoldDB" id="A0AAD7MGF6"/>
<organism evidence="2 3">
    <name type="scientific">Mycena maculata</name>
    <dbReference type="NCBI Taxonomy" id="230809"/>
    <lineage>
        <taxon>Eukaryota</taxon>
        <taxon>Fungi</taxon>
        <taxon>Dikarya</taxon>
        <taxon>Basidiomycota</taxon>
        <taxon>Agaricomycotina</taxon>
        <taxon>Agaricomycetes</taxon>
        <taxon>Agaricomycetidae</taxon>
        <taxon>Agaricales</taxon>
        <taxon>Marasmiineae</taxon>
        <taxon>Mycenaceae</taxon>
        <taxon>Mycena</taxon>
    </lineage>
</organism>
<proteinExistence type="predicted"/>